<sequence length="176" mass="20167">MVLDLHRVADRAPLSARVRQLAQHFLLLRVHADHRLPVRLVLLDLLVDVAELCFAIWVLRTLQRLDVGLQAEALFAQQPAHRRRGHRMTLRGQLLSQGPQRLGRPPQRRHRITALVRLDQCQQRGQNLRIHVLHGLAPTARPTDPSVRQRILTGFQLEHPSPDGRLGRSGSLRHRP</sequence>
<comment type="caution">
    <text evidence="2">The sequence shown here is derived from an EMBL/GenBank/DDBJ whole genome shotgun (WGS) entry which is preliminary data.</text>
</comment>
<dbReference type="AlphaFoldDB" id="A0A101NJE8"/>
<protein>
    <submittedName>
        <fullName evidence="2">Uncharacterized protein</fullName>
    </submittedName>
</protein>
<reference evidence="2 3" key="1">
    <citation type="submission" date="2015-10" db="EMBL/GenBank/DDBJ databases">
        <title>Draft genome sequence of Streptomyces yokosukanensis DSM 40224, type strain for the species Streptomyces yokosukanensis.</title>
        <authorList>
            <person name="Ruckert C."/>
            <person name="Winkler A."/>
            <person name="Kalinowski J."/>
            <person name="Kampfer P."/>
            <person name="Glaeser S."/>
        </authorList>
    </citation>
    <scope>NUCLEOTIDE SEQUENCE [LARGE SCALE GENOMIC DNA]</scope>
    <source>
        <strain evidence="2 3">DSM 40224</strain>
    </source>
</reference>
<name>A0A101NJE8_9ACTN</name>
<keyword evidence="3" id="KW-1185">Reference proteome</keyword>
<accession>A0A101NJE8</accession>
<evidence type="ECO:0000313" key="3">
    <source>
        <dbReference type="Proteomes" id="UP000053127"/>
    </source>
</evidence>
<evidence type="ECO:0000256" key="1">
    <source>
        <dbReference type="SAM" id="MobiDB-lite"/>
    </source>
</evidence>
<evidence type="ECO:0000313" key="2">
    <source>
        <dbReference type="EMBL" id="KUM94300.1"/>
    </source>
</evidence>
<organism evidence="2 3">
    <name type="scientific">Streptomyces yokosukanensis</name>
    <dbReference type="NCBI Taxonomy" id="67386"/>
    <lineage>
        <taxon>Bacteria</taxon>
        <taxon>Bacillati</taxon>
        <taxon>Actinomycetota</taxon>
        <taxon>Actinomycetes</taxon>
        <taxon>Kitasatosporales</taxon>
        <taxon>Streptomycetaceae</taxon>
        <taxon>Streptomyces</taxon>
    </lineage>
</organism>
<feature type="region of interest" description="Disordered" evidence="1">
    <location>
        <begin position="154"/>
        <end position="176"/>
    </location>
</feature>
<gene>
    <name evidence="2" type="ORF">AQI95_43580</name>
</gene>
<dbReference type="Proteomes" id="UP000053127">
    <property type="component" value="Unassembled WGS sequence"/>
</dbReference>
<dbReference type="EMBL" id="LMWN01000123">
    <property type="protein sequence ID" value="KUM94300.1"/>
    <property type="molecule type" value="Genomic_DNA"/>
</dbReference>
<proteinExistence type="predicted"/>